<dbReference type="EMBL" id="SZQL01000001">
    <property type="protein sequence ID" value="TKK71797.1"/>
    <property type="molecule type" value="Genomic_DNA"/>
</dbReference>
<keyword evidence="1" id="KW-0472">Membrane</keyword>
<dbReference type="Proteomes" id="UP000305848">
    <property type="component" value="Unassembled WGS sequence"/>
</dbReference>
<dbReference type="RefSeq" id="WP_137260037.1">
    <property type="nucleotide sequence ID" value="NZ_SZQL01000001.1"/>
</dbReference>
<evidence type="ECO:0000256" key="1">
    <source>
        <dbReference type="SAM" id="Phobius"/>
    </source>
</evidence>
<feature type="transmembrane region" description="Helical" evidence="1">
    <location>
        <begin position="116"/>
        <end position="135"/>
    </location>
</feature>
<dbReference type="AlphaFoldDB" id="A0A4U3LD12"/>
<dbReference type="OrthoDB" id="9150437at2"/>
<dbReference type="Pfam" id="PF00892">
    <property type="entry name" value="EamA"/>
    <property type="match status" value="2"/>
</dbReference>
<dbReference type="SUPFAM" id="SSF103481">
    <property type="entry name" value="Multidrug resistance efflux transporter EmrE"/>
    <property type="match status" value="2"/>
</dbReference>
<keyword evidence="4" id="KW-1185">Reference proteome</keyword>
<feature type="transmembrane region" description="Helical" evidence="1">
    <location>
        <begin position="89"/>
        <end position="109"/>
    </location>
</feature>
<dbReference type="PANTHER" id="PTHR22911">
    <property type="entry name" value="ACYL-MALONYL CONDENSING ENZYME-RELATED"/>
    <property type="match status" value="1"/>
</dbReference>
<evidence type="ECO:0000259" key="2">
    <source>
        <dbReference type="Pfam" id="PF00892"/>
    </source>
</evidence>
<comment type="caution">
    <text evidence="3">The sequence shown here is derived from an EMBL/GenBank/DDBJ whole genome shotgun (WGS) entry which is preliminary data.</text>
</comment>
<organism evidence="3 4">
    <name type="scientific">Ilyomonas limi</name>
    <dbReference type="NCBI Taxonomy" id="2575867"/>
    <lineage>
        <taxon>Bacteria</taxon>
        <taxon>Pseudomonadati</taxon>
        <taxon>Bacteroidota</taxon>
        <taxon>Chitinophagia</taxon>
        <taxon>Chitinophagales</taxon>
        <taxon>Chitinophagaceae</taxon>
        <taxon>Ilyomonas</taxon>
    </lineage>
</organism>
<dbReference type="InterPro" id="IPR037185">
    <property type="entry name" value="EmrE-like"/>
</dbReference>
<dbReference type="PANTHER" id="PTHR22911:SF79">
    <property type="entry name" value="MOBA-LIKE NTP TRANSFERASE DOMAIN-CONTAINING PROTEIN"/>
    <property type="match status" value="1"/>
</dbReference>
<evidence type="ECO:0000313" key="4">
    <source>
        <dbReference type="Proteomes" id="UP000305848"/>
    </source>
</evidence>
<feature type="transmembrane region" description="Helical" evidence="1">
    <location>
        <begin position="172"/>
        <end position="195"/>
    </location>
</feature>
<feature type="transmembrane region" description="Helical" evidence="1">
    <location>
        <begin position="7"/>
        <end position="27"/>
    </location>
</feature>
<dbReference type="GO" id="GO:0016020">
    <property type="term" value="C:membrane"/>
    <property type="evidence" value="ECO:0007669"/>
    <property type="project" value="InterPro"/>
</dbReference>
<feature type="transmembrane region" description="Helical" evidence="1">
    <location>
        <begin position="207"/>
        <end position="225"/>
    </location>
</feature>
<sequence>MKSALFKLHIAIFLWGFTGVLGSLISLNEGLLVWWRLLITITTLWLLSFRNKEIRKLSGKDFIKIASIGCLVGLHWLCFYGSIKYSNVSIALTCLATTALLSAFIEPIFFKRRISLFEISLGLLALMGIALIYFSNLDFSTGIYIGLLAALFIVFASVLNKKYVTGYRPQTVTLYQITGAFICISALMPLYNHLFPARSLFPTKEDWLWLLILSWLCTVVTYDLYISALKKVSAFTVNLTTTLEPVYGILLAFAINHENKYFNYSFYIGFLLIITAVVIQMLRSMRKKGNDIVIEDAAVA</sequence>
<keyword evidence="1" id="KW-1133">Transmembrane helix</keyword>
<feature type="transmembrane region" description="Helical" evidence="1">
    <location>
        <begin position="232"/>
        <end position="255"/>
    </location>
</feature>
<proteinExistence type="predicted"/>
<feature type="transmembrane region" description="Helical" evidence="1">
    <location>
        <begin position="141"/>
        <end position="160"/>
    </location>
</feature>
<feature type="domain" description="EamA" evidence="2">
    <location>
        <begin position="6"/>
        <end position="133"/>
    </location>
</feature>
<accession>A0A4U3LD12</accession>
<feature type="transmembrane region" description="Helical" evidence="1">
    <location>
        <begin position="261"/>
        <end position="282"/>
    </location>
</feature>
<reference evidence="3 4" key="1">
    <citation type="submission" date="2019-05" db="EMBL/GenBank/DDBJ databases">
        <title>Panacibacter sp. strain 17mud1-8 Genome sequencing and assembly.</title>
        <authorList>
            <person name="Chhetri G."/>
        </authorList>
    </citation>
    <scope>NUCLEOTIDE SEQUENCE [LARGE SCALE GENOMIC DNA]</scope>
    <source>
        <strain evidence="3 4">17mud1-8</strain>
    </source>
</reference>
<feature type="transmembrane region" description="Helical" evidence="1">
    <location>
        <begin position="33"/>
        <end position="50"/>
    </location>
</feature>
<keyword evidence="1" id="KW-0812">Transmembrane</keyword>
<feature type="domain" description="EamA" evidence="2">
    <location>
        <begin position="141"/>
        <end position="279"/>
    </location>
</feature>
<name>A0A4U3LD12_9BACT</name>
<evidence type="ECO:0000313" key="3">
    <source>
        <dbReference type="EMBL" id="TKK71797.1"/>
    </source>
</evidence>
<feature type="transmembrane region" description="Helical" evidence="1">
    <location>
        <begin position="62"/>
        <end position="83"/>
    </location>
</feature>
<protein>
    <submittedName>
        <fullName evidence="3">DMT family transporter</fullName>
    </submittedName>
</protein>
<dbReference type="InterPro" id="IPR000620">
    <property type="entry name" value="EamA_dom"/>
</dbReference>
<gene>
    <name evidence="3" type="ORF">FC093_01905</name>
</gene>